<evidence type="ECO:0000313" key="2">
    <source>
        <dbReference type="Proteomes" id="UP001367316"/>
    </source>
</evidence>
<gene>
    <name evidence="1" type="ORF">JOL62DRAFT_642769</name>
</gene>
<name>A0ABR1MSM3_9PEZI</name>
<sequence length="296" mass="34520">MGRCLMQTQMDPADVDFGAAAFRLYLSTDLHTIISAHHHLSLVLITMPSQPENRKKIAEECKGTTFFGASICDGQPTPEVFWYSRPFVIAEILRWMAHVSFNSKFQREDCEELFDLFNIRSGTEGYLSDEKTIELQNLILEFIKEDLLKALEENGVIRNGTWDVRAKRVWAQDNWDSNDMSLENLEKAFPSLCRMVPEYKYSDVLENEQRSKAEYEAAKQMLDSIVERHGNLFSDFREQALKMDGDEDRRLAQLRKTHEELVSEHVKTTRLMLQNYCTWQLCKTDRKILKKKFSGQ</sequence>
<accession>A0ABR1MSM3</accession>
<proteinExistence type="predicted"/>
<organism evidence="1 2">
    <name type="scientific">Phyllosticta paracitricarpa</name>
    <dbReference type="NCBI Taxonomy" id="2016321"/>
    <lineage>
        <taxon>Eukaryota</taxon>
        <taxon>Fungi</taxon>
        <taxon>Dikarya</taxon>
        <taxon>Ascomycota</taxon>
        <taxon>Pezizomycotina</taxon>
        <taxon>Dothideomycetes</taxon>
        <taxon>Dothideomycetes incertae sedis</taxon>
        <taxon>Botryosphaeriales</taxon>
        <taxon>Phyllostictaceae</taxon>
        <taxon>Phyllosticta</taxon>
    </lineage>
</organism>
<dbReference type="Proteomes" id="UP001367316">
    <property type="component" value="Unassembled WGS sequence"/>
</dbReference>
<comment type="caution">
    <text evidence="1">The sequence shown here is derived from an EMBL/GenBank/DDBJ whole genome shotgun (WGS) entry which is preliminary data.</text>
</comment>
<protein>
    <submittedName>
        <fullName evidence="1">Uncharacterized protein</fullName>
    </submittedName>
</protein>
<reference evidence="1 2" key="1">
    <citation type="submission" date="2024-04" db="EMBL/GenBank/DDBJ databases">
        <title>Phyllosticta paracitricarpa is synonymous to the EU quarantine fungus P. citricarpa based on phylogenomic analyses.</title>
        <authorList>
            <consortium name="Lawrence Berkeley National Laboratory"/>
            <person name="Van ingen-buijs V.A."/>
            <person name="Van westerhoven A.C."/>
            <person name="Haridas S."/>
            <person name="Skiadas P."/>
            <person name="Martin F."/>
            <person name="Groenewald J.Z."/>
            <person name="Crous P.W."/>
            <person name="Seidl M.F."/>
        </authorList>
    </citation>
    <scope>NUCLEOTIDE SEQUENCE [LARGE SCALE GENOMIC DNA]</scope>
    <source>
        <strain evidence="1 2">CBS 141358</strain>
    </source>
</reference>
<keyword evidence="2" id="KW-1185">Reference proteome</keyword>
<dbReference type="EMBL" id="JBBPBF010000060">
    <property type="protein sequence ID" value="KAK7605929.1"/>
    <property type="molecule type" value="Genomic_DNA"/>
</dbReference>
<evidence type="ECO:0000313" key="1">
    <source>
        <dbReference type="EMBL" id="KAK7605929.1"/>
    </source>
</evidence>